<evidence type="ECO:0000256" key="1">
    <source>
        <dbReference type="SAM" id="MobiDB-lite"/>
    </source>
</evidence>
<feature type="region of interest" description="Disordered" evidence="1">
    <location>
        <begin position="22"/>
        <end position="50"/>
    </location>
</feature>
<gene>
    <name evidence="2" type="ORF">KIN20_021870</name>
</gene>
<feature type="region of interest" description="Disordered" evidence="1">
    <location>
        <begin position="92"/>
        <end position="132"/>
    </location>
</feature>
<reference evidence="2" key="1">
    <citation type="submission" date="2021-06" db="EMBL/GenBank/DDBJ databases">
        <title>Parelaphostrongylus tenuis whole genome reference sequence.</title>
        <authorList>
            <person name="Garwood T.J."/>
            <person name="Larsen P.A."/>
            <person name="Fountain-Jones N.M."/>
            <person name="Garbe J.R."/>
            <person name="Macchietto M.G."/>
            <person name="Kania S.A."/>
            <person name="Gerhold R.W."/>
            <person name="Richards J.E."/>
            <person name="Wolf T.M."/>
        </authorList>
    </citation>
    <scope>NUCLEOTIDE SEQUENCE</scope>
    <source>
        <strain evidence="2">MNPRO001-30</strain>
        <tissue evidence="2">Meninges</tissue>
    </source>
</reference>
<protein>
    <submittedName>
        <fullName evidence="2">Uncharacterized protein</fullName>
    </submittedName>
</protein>
<sequence>MDYVEKGYIPEVPMVAESLVRKVPQEQSTAITETREGLKKEYEAGPLETAVSPARRIPPERYLAVSETVTTADLSKEKPDLMDFVKKSYKTEPPMISKSSIREIPTETACRSHENHNNSNASPRRTRTHGIR</sequence>
<comment type="caution">
    <text evidence="2">The sequence shown here is derived from an EMBL/GenBank/DDBJ whole genome shotgun (WGS) entry which is preliminary data.</text>
</comment>
<feature type="compositionally biased region" description="Basic and acidic residues" evidence="1">
    <location>
        <begin position="100"/>
        <end position="116"/>
    </location>
</feature>
<name>A0AAD5N5N5_PARTN</name>
<proteinExistence type="predicted"/>
<dbReference type="AlphaFoldDB" id="A0AAD5N5N5"/>
<keyword evidence="3" id="KW-1185">Reference proteome</keyword>
<dbReference type="Proteomes" id="UP001196413">
    <property type="component" value="Unassembled WGS sequence"/>
</dbReference>
<dbReference type="EMBL" id="JAHQIW010004423">
    <property type="protein sequence ID" value="KAJ1362347.1"/>
    <property type="molecule type" value="Genomic_DNA"/>
</dbReference>
<accession>A0AAD5N5N5</accession>
<feature type="compositionally biased region" description="Basic and acidic residues" evidence="1">
    <location>
        <begin position="33"/>
        <end position="43"/>
    </location>
</feature>
<evidence type="ECO:0000313" key="3">
    <source>
        <dbReference type="Proteomes" id="UP001196413"/>
    </source>
</evidence>
<organism evidence="2 3">
    <name type="scientific">Parelaphostrongylus tenuis</name>
    <name type="common">Meningeal worm</name>
    <dbReference type="NCBI Taxonomy" id="148309"/>
    <lineage>
        <taxon>Eukaryota</taxon>
        <taxon>Metazoa</taxon>
        <taxon>Ecdysozoa</taxon>
        <taxon>Nematoda</taxon>
        <taxon>Chromadorea</taxon>
        <taxon>Rhabditida</taxon>
        <taxon>Rhabditina</taxon>
        <taxon>Rhabditomorpha</taxon>
        <taxon>Strongyloidea</taxon>
        <taxon>Metastrongylidae</taxon>
        <taxon>Parelaphostrongylus</taxon>
    </lineage>
</organism>
<evidence type="ECO:0000313" key="2">
    <source>
        <dbReference type="EMBL" id="KAJ1362347.1"/>
    </source>
</evidence>